<keyword evidence="1" id="KW-0732">Signal</keyword>
<keyword evidence="3" id="KW-1185">Reference proteome</keyword>
<proteinExistence type="predicted"/>
<evidence type="ECO:0000313" key="2">
    <source>
        <dbReference type="EMBL" id="MCU0105649.1"/>
    </source>
</evidence>
<dbReference type="RefSeq" id="WP_262096968.1">
    <property type="nucleotide sequence ID" value="NZ_JAOEGN010000020.1"/>
</dbReference>
<comment type="caution">
    <text evidence="2">The sequence shown here is derived from an EMBL/GenBank/DDBJ whole genome shotgun (WGS) entry which is preliminary data.</text>
</comment>
<dbReference type="Proteomes" id="UP001209076">
    <property type="component" value="Unassembled WGS sequence"/>
</dbReference>
<evidence type="ECO:0000313" key="3">
    <source>
        <dbReference type="Proteomes" id="UP001209076"/>
    </source>
</evidence>
<gene>
    <name evidence="2" type="ORF">N7603_08255</name>
</gene>
<dbReference type="EMBL" id="JAOEGN010000020">
    <property type="protein sequence ID" value="MCU0105649.1"/>
    <property type="molecule type" value="Genomic_DNA"/>
</dbReference>
<reference evidence="3" key="1">
    <citation type="submission" date="2023-07" db="EMBL/GenBank/DDBJ databases">
        <title>Novel Mycoplasma species identified in domestic and wild animals.</title>
        <authorList>
            <person name="Volokhov D.V."/>
            <person name="Furtak V.A."/>
            <person name="Zagorodnyaya T.A."/>
        </authorList>
    </citation>
    <scope>NUCLEOTIDE SEQUENCE [LARGE SCALE GENOMIC DNA]</scope>
    <source>
        <strain evidence="3">92-19</strain>
    </source>
</reference>
<evidence type="ECO:0008006" key="4">
    <source>
        <dbReference type="Google" id="ProtNLM"/>
    </source>
</evidence>
<dbReference type="PROSITE" id="PS51257">
    <property type="entry name" value="PROKAR_LIPOPROTEIN"/>
    <property type="match status" value="1"/>
</dbReference>
<accession>A0ABT2PZ71</accession>
<feature type="signal peptide" evidence="1">
    <location>
        <begin position="1"/>
        <end position="25"/>
    </location>
</feature>
<evidence type="ECO:0000256" key="1">
    <source>
        <dbReference type="SAM" id="SignalP"/>
    </source>
</evidence>
<feature type="chain" id="PRO_5046036669" description="DUF1307 domain-containing protein" evidence="1">
    <location>
        <begin position="26"/>
        <end position="159"/>
    </location>
</feature>
<sequence>MKKYYLFTLLALFALLSGCSSNKNSKVLYKIDKQTSYSTDEMLETLDDYKDGLVIYIVLKSEYVSDDYKSLVEPGMTAQEIDELIKEMRSISKQYFTNLNQDFIDEFDLNKFGVVEFASYSSNITIYLGDDEVTVQEINELIEMSQSDQVEFVEIRRFK</sequence>
<name>A0ABT2PZ71_9MOLU</name>
<protein>
    <recommendedName>
        <fullName evidence="4">DUF1307 domain-containing protein</fullName>
    </recommendedName>
</protein>
<organism evidence="2 3">
    <name type="scientific">Paracholeplasma vituli</name>
    <dbReference type="NCBI Taxonomy" id="69473"/>
    <lineage>
        <taxon>Bacteria</taxon>
        <taxon>Bacillati</taxon>
        <taxon>Mycoplasmatota</taxon>
        <taxon>Mollicutes</taxon>
        <taxon>Acholeplasmatales</taxon>
        <taxon>Acholeplasmataceae</taxon>
        <taxon>Paracholeplasma</taxon>
    </lineage>
</organism>